<dbReference type="Proteomes" id="UP000051256">
    <property type="component" value="Unassembled WGS sequence"/>
</dbReference>
<dbReference type="PANTHER" id="PTHR47816">
    <property type="entry name" value="RIBOSOMAL RNA SMALL SUBUNIT METHYLTRANSFERASE C"/>
    <property type="match status" value="1"/>
</dbReference>
<dbReference type="PATRIC" id="fig|1423802.4.peg.139"/>
<evidence type="ECO:0000256" key="2">
    <source>
        <dbReference type="ARBA" id="ARBA00022679"/>
    </source>
</evidence>
<accession>A0A0R2CNX3</accession>
<dbReference type="EMBL" id="AYZR01000008">
    <property type="protein sequence ID" value="KRM93425.1"/>
    <property type="molecule type" value="Genomic_DNA"/>
</dbReference>
<dbReference type="GO" id="GO:0008757">
    <property type="term" value="F:S-adenosylmethionine-dependent methyltransferase activity"/>
    <property type="evidence" value="ECO:0007669"/>
    <property type="project" value="InterPro"/>
</dbReference>
<evidence type="ECO:0000256" key="1">
    <source>
        <dbReference type="ARBA" id="ARBA00022603"/>
    </source>
</evidence>
<dbReference type="RefSeq" id="WP_056978066.1">
    <property type="nucleotide sequence ID" value="NZ_AYZR01000008.1"/>
</dbReference>
<name>A0A0R2CNX3_9LACO</name>
<organism evidence="4 5">
    <name type="scientific">Lentilactobacillus senioris DSM 24302 = JCM 17472</name>
    <dbReference type="NCBI Taxonomy" id="1423802"/>
    <lineage>
        <taxon>Bacteria</taxon>
        <taxon>Bacillati</taxon>
        <taxon>Bacillota</taxon>
        <taxon>Bacilli</taxon>
        <taxon>Lactobacillales</taxon>
        <taxon>Lactobacillaceae</taxon>
        <taxon>Lentilactobacillus</taxon>
    </lineage>
</organism>
<dbReference type="InterPro" id="IPR029063">
    <property type="entry name" value="SAM-dependent_MTases_sf"/>
</dbReference>
<feature type="domain" description="Methyltransferase small" evidence="3">
    <location>
        <begin position="30"/>
        <end position="198"/>
    </location>
</feature>
<dbReference type="AlphaFoldDB" id="A0A0R2CNX3"/>
<evidence type="ECO:0000259" key="3">
    <source>
        <dbReference type="Pfam" id="PF05175"/>
    </source>
</evidence>
<dbReference type="SUPFAM" id="SSF53335">
    <property type="entry name" value="S-adenosyl-L-methionine-dependent methyltransferases"/>
    <property type="match status" value="1"/>
</dbReference>
<dbReference type="Gene3D" id="3.40.50.150">
    <property type="entry name" value="Vaccinia Virus protein VP39"/>
    <property type="match status" value="1"/>
</dbReference>
<dbReference type="STRING" id="1423802.FC56_GL000137"/>
<dbReference type="InterPro" id="IPR007848">
    <property type="entry name" value="Small_mtfrase_dom"/>
</dbReference>
<dbReference type="CDD" id="cd02440">
    <property type="entry name" value="AdoMet_MTases"/>
    <property type="match status" value="1"/>
</dbReference>
<keyword evidence="5" id="KW-1185">Reference proteome</keyword>
<dbReference type="PANTHER" id="PTHR47816:SF4">
    <property type="entry name" value="RIBOSOMAL RNA SMALL SUBUNIT METHYLTRANSFERASE C"/>
    <property type="match status" value="1"/>
</dbReference>
<keyword evidence="2 4" id="KW-0808">Transferase</keyword>
<evidence type="ECO:0000313" key="5">
    <source>
        <dbReference type="Proteomes" id="UP000051256"/>
    </source>
</evidence>
<protein>
    <submittedName>
        <fullName evidence="4">Methyltransferase small</fullName>
    </submittedName>
</protein>
<sequence length="207" mass="22915">MTEQQYYYSTNPTAEHNLISWPYELRGHNFTFTTDNGVFSKHLVDYGSRVMIDTVDLTNLPAGPILDLGAGYGPVGITVASELPDRQIDMVDVNERALGLAKQNAAANHVTNVRIFSSDVYAGVKDQQYAAIITNPPVRAGKKVVDQMLSEAIDHLVVGGKLTVVLQKKQGAPSAKKLMEQVFGNCLILKRSKGYYILESTKKEWRK</sequence>
<dbReference type="InterPro" id="IPR046977">
    <property type="entry name" value="RsmC/RlmG"/>
</dbReference>
<proteinExistence type="predicted"/>
<keyword evidence="1 4" id="KW-0489">Methyltransferase</keyword>
<dbReference type="Pfam" id="PF05175">
    <property type="entry name" value="MTS"/>
    <property type="match status" value="1"/>
</dbReference>
<comment type="caution">
    <text evidence="4">The sequence shown here is derived from an EMBL/GenBank/DDBJ whole genome shotgun (WGS) entry which is preliminary data.</text>
</comment>
<reference evidence="4 5" key="1">
    <citation type="journal article" date="2015" name="Genome Announc.">
        <title>Expanding the biotechnology potential of lactobacilli through comparative genomics of 213 strains and associated genera.</title>
        <authorList>
            <person name="Sun Z."/>
            <person name="Harris H.M."/>
            <person name="McCann A."/>
            <person name="Guo C."/>
            <person name="Argimon S."/>
            <person name="Zhang W."/>
            <person name="Yang X."/>
            <person name="Jeffery I.B."/>
            <person name="Cooney J.C."/>
            <person name="Kagawa T.F."/>
            <person name="Liu W."/>
            <person name="Song Y."/>
            <person name="Salvetti E."/>
            <person name="Wrobel A."/>
            <person name="Rasinkangas P."/>
            <person name="Parkhill J."/>
            <person name="Rea M.C."/>
            <person name="O'Sullivan O."/>
            <person name="Ritari J."/>
            <person name="Douillard F.P."/>
            <person name="Paul Ross R."/>
            <person name="Yang R."/>
            <person name="Briner A.E."/>
            <person name="Felis G.E."/>
            <person name="de Vos W.M."/>
            <person name="Barrangou R."/>
            <person name="Klaenhammer T.R."/>
            <person name="Caufield P.W."/>
            <person name="Cui Y."/>
            <person name="Zhang H."/>
            <person name="O'Toole P.W."/>
        </authorList>
    </citation>
    <scope>NUCLEOTIDE SEQUENCE [LARGE SCALE GENOMIC DNA]</scope>
    <source>
        <strain evidence="4 5">DSM 24302</strain>
    </source>
</reference>
<evidence type="ECO:0000313" key="4">
    <source>
        <dbReference type="EMBL" id="KRM93425.1"/>
    </source>
</evidence>
<dbReference type="GO" id="GO:0032259">
    <property type="term" value="P:methylation"/>
    <property type="evidence" value="ECO:0007669"/>
    <property type="project" value="UniProtKB-KW"/>
</dbReference>
<gene>
    <name evidence="4" type="ORF">FC56_GL000137</name>
</gene>